<dbReference type="OrthoDB" id="7566033at2"/>
<sequence>MSEKVVPGRNTAAAEGDVVVFHIGLRINRMRAFSSWFPAFMSMPRMLRELSQEKSSGLLGYKVLYGGLRDFYVVQYWSDKERLLAYAHQQDQEHRPAWTAFNRRARAGRGHVGIWHETFIVPAGSYESVYVDMPAYGLAAATGVVPVGRRGDTAAQRLRAGRG</sequence>
<reference evidence="1 2" key="1">
    <citation type="submission" date="2017-06" db="EMBL/GenBank/DDBJ databases">
        <authorList>
            <person name="Kim H.J."/>
            <person name="Triplett B.A."/>
        </authorList>
    </citation>
    <scope>NUCLEOTIDE SEQUENCE [LARGE SCALE GENOMIC DNA]</scope>
    <source>
        <strain evidence="1 2">CGMCC 4.1858</strain>
    </source>
</reference>
<dbReference type="EMBL" id="FZOF01000036">
    <property type="protein sequence ID" value="SNT54198.1"/>
    <property type="molecule type" value="Genomic_DNA"/>
</dbReference>
<dbReference type="InterPro" id="IPR025444">
    <property type="entry name" value="Monooxy_af470"/>
</dbReference>
<evidence type="ECO:0000313" key="1">
    <source>
        <dbReference type="EMBL" id="SNT54198.1"/>
    </source>
</evidence>
<accession>A0A239NIQ3</accession>
<evidence type="ECO:0000313" key="2">
    <source>
        <dbReference type="Proteomes" id="UP000198280"/>
    </source>
</evidence>
<name>A0A239NIQ3_9ACTN</name>
<organism evidence="1 2">
    <name type="scientific">Actinacidiphila glaucinigra</name>
    <dbReference type="NCBI Taxonomy" id="235986"/>
    <lineage>
        <taxon>Bacteria</taxon>
        <taxon>Bacillati</taxon>
        <taxon>Actinomycetota</taxon>
        <taxon>Actinomycetes</taxon>
        <taxon>Kitasatosporales</taxon>
        <taxon>Streptomycetaceae</taxon>
        <taxon>Actinacidiphila</taxon>
    </lineage>
</organism>
<dbReference type="Pfam" id="PF13826">
    <property type="entry name" value="Monooxy_af470-like"/>
    <property type="match status" value="1"/>
</dbReference>
<protein>
    <recommendedName>
        <fullName evidence="3">DUF4188 domain-containing protein</fullName>
    </recommendedName>
</protein>
<evidence type="ECO:0008006" key="3">
    <source>
        <dbReference type="Google" id="ProtNLM"/>
    </source>
</evidence>
<gene>
    <name evidence="1" type="ORF">SAMN05216252_13657</name>
</gene>
<proteinExistence type="predicted"/>
<dbReference type="Proteomes" id="UP000198280">
    <property type="component" value="Unassembled WGS sequence"/>
</dbReference>
<dbReference type="AlphaFoldDB" id="A0A239NIQ3"/>
<dbReference type="RefSeq" id="WP_089228784.1">
    <property type="nucleotide sequence ID" value="NZ_FZOF01000036.1"/>
</dbReference>
<keyword evidence="2" id="KW-1185">Reference proteome</keyword>